<dbReference type="AlphaFoldDB" id="A0A502CCV6"/>
<reference evidence="2 3" key="1">
    <citation type="journal article" date="2019" name="Environ. Microbiol.">
        <title>Species interactions and distinct microbial communities in high Arctic permafrost affected cryosols are associated with the CH4 and CO2 gas fluxes.</title>
        <authorList>
            <person name="Altshuler I."/>
            <person name="Hamel J."/>
            <person name="Turney S."/>
            <person name="Magnuson E."/>
            <person name="Levesque R."/>
            <person name="Greer C."/>
            <person name="Whyte L.G."/>
        </authorList>
    </citation>
    <scope>NUCLEOTIDE SEQUENCE [LARGE SCALE GENOMIC DNA]</scope>
    <source>
        <strain evidence="2 3">S5.1</strain>
    </source>
</reference>
<evidence type="ECO:0000256" key="1">
    <source>
        <dbReference type="SAM" id="Phobius"/>
    </source>
</evidence>
<dbReference type="Proteomes" id="UP000318413">
    <property type="component" value="Unassembled WGS sequence"/>
</dbReference>
<sequence length="176" mass="18958">MIRSADASPTWGSAKSDETRLRIDLATVIGFGLLLMPLSTMWHEIGGHAATCVALGGRVTELGAFYVECMTLGRGGNIAVALAGATMDAIGAAVAFQLWRRMRGDLARLAWWYVWLSHAMTAAGYLCFRGRSGLATWGRAGTAGSGRCRCRWRGAQANSSSGWRFISGWCARASRH</sequence>
<feature type="transmembrane region" description="Helical" evidence="1">
    <location>
        <begin position="79"/>
        <end position="98"/>
    </location>
</feature>
<keyword evidence="3" id="KW-1185">Reference proteome</keyword>
<evidence type="ECO:0000313" key="2">
    <source>
        <dbReference type="EMBL" id="TPG09616.1"/>
    </source>
</evidence>
<dbReference type="EMBL" id="RCZK01000014">
    <property type="protein sequence ID" value="TPG09616.1"/>
    <property type="molecule type" value="Genomic_DNA"/>
</dbReference>
<proteinExistence type="predicted"/>
<keyword evidence="1" id="KW-0812">Transmembrane</keyword>
<evidence type="ECO:0000313" key="3">
    <source>
        <dbReference type="Proteomes" id="UP000318413"/>
    </source>
</evidence>
<organism evidence="2 3">
    <name type="scientific">Sphingomonas oligophenolica</name>
    <dbReference type="NCBI Taxonomy" id="301154"/>
    <lineage>
        <taxon>Bacteria</taxon>
        <taxon>Pseudomonadati</taxon>
        <taxon>Pseudomonadota</taxon>
        <taxon>Alphaproteobacteria</taxon>
        <taxon>Sphingomonadales</taxon>
        <taxon>Sphingomonadaceae</taxon>
        <taxon>Sphingomonas</taxon>
    </lineage>
</organism>
<protein>
    <submittedName>
        <fullName evidence="2">Uncharacterized protein</fullName>
    </submittedName>
</protein>
<keyword evidence="1" id="KW-1133">Transmembrane helix</keyword>
<keyword evidence="1" id="KW-0472">Membrane</keyword>
<dbReference type="OrthoDB" id="7506045at2"/>
<feature type="transmembrane region" description="Helical" evidence="1">
    <location>
        <begin position="110"/>
        <end position="128"/>
    </location>
</feature>
<dbReference type="RefSeq" id="WP_140872545.1">
    <property type="nucleotide sequence ID" value="NZ_RCZK01000014.1"/>
</dbReference>
<gene>
    <name evidence="2" type="ORF">EAH84_13540</name>
</gene>
<name>A0A502CCV6_9SPHN</name>
<accession>A0A502CCV6</accession>
<comment type="caution">
    <text evidence="2">The sequence shown here is derived from an EMBL/GenBank/DDBJ whole genome shotgun (WGS) entry which is preliminary data.</text>
</comment>